<evidence type="ECO:0000256" key="5">
    <source>
        <dbReference type="ARBA" id="ARBA00022670"/>
    </source>
</evidence>
<dbReference type="GO" id="GO:0004222">
    <property type="term" value="F:metalloendopeptidase activity"/>
    <property type="evidence" value="ECO:0007669"/>
    <property type="project" value="InterPro"/>
</dbReference>
<evidence type="ECO:0000313" key="17">
    <source>
        <dbReference type="Proteomes" id="UP000467840"/>
    </source>
</evidence>
<dbReference type="Gene3D" id="3.40.50.300">
    <property type="entry name" value="P-loop containing nucleotide triphosphate hydrolases"/>
    <property type="match status" value="1"/>
</dbReference>
<evidence type="ECO:0000259" key="15">
    <source>
        <dbReference type="SMART" id="SM00382"/>
    </source>
</evidence>
<evidence type="ECO:0000256" key="9">
    <source>
        <dbReference type="ARBA" id="ARBA00022833"/>
    </source>
</evidence>
<comment type="caution">
    <text evidence="16">The sequence shown here is derived from an EMBL/GenBank/DDBJ whole genome shotgun (WGS) entry which is preliminary data.</text>
</comment>
<dbReference type="FunFam" id="1.10.8.60:FF:000001">
    <property type="entry name" value="ATP-dependent zinc metalloprotease FtsH"/>
    <property type="match status" value="1"/>
</dbReference>
<dbReference type="Gene3D" id="1.10.8.60">
    <property type="match status" value="1"/>
</dbReference>
<dbReference type="InterPro" id="IPR003959">
    <property type="entry name" value="ATPase_AAA_core"/>
</dbReference>
<evidence type="ECO:0000313" key="16">
    <source>
        <dbReference type="EMBL" id="KAF2324761.1"/>
    </source>
</evidence>
<evidence type="ECO:0000256" key="3">
    <source>
        <dbReference type="ARBA" id="ARBA00010044"/>
    </source>
</evidence>
<dbReference type="InterPro" id="IPR000642">
    <property type="entry name" value="Peptidase_M41"/>
</dbReference>
<evidence type="ECO:0000256" key="1">
    <source>
        <dbReference type="ARBA" id="ARBA00001947"/>
    </source>
</evidence>
<keyword evidence="6" id="KW-0812">Transmembrane</keyword>
<dbReference type="EMBL" id="JAAGAX010000001">
    <property type="protein sequence ID" value="KAF2324761.1"/>
    <property type="molecule type" value="Genomic_DNA"/>
</dbReference>
<evidence type="ECO:0000256" key="6">
    <source>
        <dbReference type="ARBA" id="ARBA00022692"/>
    </source>
</evidence>
<keyword evidence="8" id="KW-0378">Hydrolase</keyword>
<dbReference type="Pfam" id="PF00004">
    <property type="entry name" value="AAA"/>
    <property type="match status" value="1"/>
</dbReference>
<dbReference type="FunFam" id="1.20.58.760:FF:000001">
    <property type="entry name" value="ATP-dependent zinc metalloprotease FtsH"/>
    <property type="match status" value="1"/>
</dbReference>
<dbReference type="GO" id="GO:0016887">
    <property type="term" value="F:ATP hydrolysis activity"/>
    <property type="evidence" value="ECO:0007669"/>
    <property type="project" value="InterPro"/>
</dbReference>
<evidence type="ECO:0000256" key="4">
    <source>
        <dbReference type="ARBA" id="ARBA00010550"/>
    </source>
</evidence>
<keyword evidence="14" id="KW-0547">Nucleotide-binding</keyword>
<evidence type="ECO:0000256" key="10">
    <source>
        <dbReference type="ARBA" id="ARBA00022946"/>
    </source>
</evidence>
<evidence type="ECO:0000256" key="12">
    <source>
        <dbReference type="ARBA" id="ARBA00023049"/>
    </source>
</evidence>
<evidence type="ECO:0000256" key="8">
    <source>
        <dbReference type="ARBA" id="ARBA00022801"/>
    </source>
</evidence>
<dbReference type="Pfam" id="PF17862">
    <property type="entry name" value="AAA_lid_3"/>
    <property type="match status" value="1"/>
</dbReference>
<dbReference type="InterPro" id="IPR003593">
    <property type="entry name" value="AAA+_ATPase"/>
</dbReference>
<sequence>MDFGRSKSKFQEVPETVCNICGCGRSRPSKIGTSRGCRFLEKPDKYTALGAKIPKGCLLVGPPGTGKTLLARAVAGEAGVPFFSCAASEFVELFVGVGASRVRDLFEKAKAKAPCMCLLMRLMPWGGREERGLVAEMMREQTINQLLTEMDGFSGNSGVIVLAATNRPDVLDSALLRPGGLIDRLLWTDQMLLVHSRGKALAKDVDFEKIARRTPGFTGADLQNLMNEAAILAARRDLKEISKDEISDALERIIAGPEKKNAVVSDEKKKLVAYHEAGHALVGALMPEYDPVAKISIIPRGQAGGLTFFAPSEERLESGLYSRSYLENQMAVALGGRVAEEVIFGQENVTTGASNDFMQVSRVARQMVERFGFSKKIGQVAIGGPGGNPFLGQQMSSQKDYSMATADVVDAEVRELVEKAYSRAKHVITTHIDILHMLAQLLIEKETVDGEEFMSLFIDGKAELYVA</sequence>
<dbReference type="SUPFAM" id="SSF140990">
    <property type="entry name" value="FtsH protease domain-like"/>
    <property type="match status" value="1"/>
</dbReference>
<dbReference type="GO" id="GO:0004176">
    <property type="term" value="F:ATP-dependent peptidase activity"/>
    <property type="evidence" value="ECO:0007669"/>
    <property type="project" value="InterPro"/>
</dbReference>
<reference evidence="16 17" key="1">
    <citation type="journal article" date="2020" name="Mol. Plant">
        <title>The Chromosome-Based Rubber Tree Genome Provides New Insights into Spurge Genome Evolution and Rubber Biosynthesis.</title>
        <authorList>
            <person name="Liu J."/>
            <person name="Shi C."/>
            <person name="Shi C.C."/>
            <person name="Li W."/>
            <person name="Zhang Q.J."/>
            <person name="Zhang Y."/>
            <person name="Li K."/>
            <person name="Lu H.F."/>
            <person name="Shi C."/>
            <person name="Zhu S.T."/>
            <person name="Xiao Z.Y."/>
            <person name="Nan H."/>
            <person name="Yue Y."/>
            <person name="Zhu X.G."/>
            <person name="Wu Y."/>
            <person name="Hong X.N."/>
            <person name="Fan G.Y."/>
            <person name="Tong Y."/>
            <person name="Zhang D."/>
            <person name="Mao C.L."/>
            <person name="Liu Y.L."/>
            <person name="Hao S.J."/>
            <person name="Liu W.Q."/>
            <person name="Lv M.Q."/>
            <person name="Zhang H.B."/>
            <person name="Liu Y."/>
            <person name="Hu-Tang G.R."/>
            <person name="Wang J.P."/>
            <person name="Wang J.H."/>
            <person name="Sun Y.H."/>
            <person name="Ni S.B."/>
            <person name="Chen W.B."/>
            <person name="Zhang X.C."/>
            <person name="Jiao Y.N."/>
            <person name="Eichler E.E."/>
            <person name="Li G.H."/>
            <person name="Liu X."/>
            <person name="Gao L.Z."/>
        </authorList>
    </citation>
    <scope>NUCLEOTIDE SEQUENCE [LARGE SCALE GENOMIC DNA]</scope>
    <source>
        <strain evidence="17">cv. GT1</strain>
        <tissue evidence="16">Leaf</tissue>
    </source>
</reference>
<evidence type="ECO:0000256" key="13">
    <source>
        <dbReference type="ARBA" id="ARBA00023136"/>
    </source>
</evidence>
<proteinExistence type="inferred from homology"/>
<organism evidence="16 17">
    <name type="scientific">Hevea brasiliensis</name>
    <name type="common">Para rubber tree</name>
    <name type="synonym">Siphonia brasiliensis</name>
    <dbReference type="NCBI Taxonomy" id="3981"/>
    <lineage>
        <taxon>Eukaryota</taxon>
        <taxon>Viridiplantae</taxon>
        <taxon>Streptophyta</taxon>
        <taxon>Embryophyta</taxon>
        <taxon>Tracheophyta</taxon>
        <taxon>Spermatophyta</taxon>
        <taxon>Magnoliopsida</taxon>
        <taxon>eudicotyledons</taxon>
        <taxon>Gunneridae</taxon>
        <taxon>Pentapetalae</taxon>
        <taxon>rosids</taxon>
        <taxon>fabids</taxon>
        <taxon>Malpighiales</taxon>
        <taxon>Euphorbiaceae</taxon>
        <taxon>Crotonoideae</taxon>
        <taxon>Micrandreae</taxon>
        <taxon>Hevea</taxon>
    </lineage>
</organism>
<dbReference type="InterPro" id="IPR037219">
    <property type="entry name" value="Peptidase_M41-like"/>
</dbReference>
<keyword evidence="9" id="KW-0862">Zinc</keyword>
<name>A0A6A6NHW2_HEVBR</name>
<keyword evidence="14" id="KW-0067">ATP-binding</keyword>
<dbReference type="SUPFAM" id="SSF52540">
    <property type="entry name" value="P-loop containing nucleoside triphosphate hydrolases"/>
    <property type="match status" value="1"/>
</dbReference>
<dbReference type="InterPro" id="IPR027417">
    <property type="entry name" value="P-loop_NTPase"/>
</dbReference>
<dbReference type="Proteomes" id="UP000467840">
    <property type="component" value="Chromosome 5"/>
</dbReference>
<evidence type="ECO:0000256" key="14">
    <source>
        <dbReference type="RuleBase" id="RU003651"/>
    </source>
</evidence>
<dbReference type="InterPro" id="IPR041569">
    <property type="entry name" value="AAA_lid_3"/>
</dbReference>
<dbReference type="Pfam" id="PF01434">
    <property type="entry name" value="Peptidase_M41"/>
    <property type="match status" value="1"/>
</dbReference>
<protein>
    <recommendedName>
        <fullName evidence="15">AAA+ ATPase domain-containing protein</fullName>
    </recommendedName>
</protein>
<dbReference type="FunFam" id="3.40.50.300:FF:002568">
    <property type="entry name" value="Cell division protein (FtsH)"/>
    <property type="match status" value="1"/>
</dbReference>
<dbReference type="PROSITE" id="PS00674">
    <property type="entry name" value="AAA"/>
    <property type="match status" value="1"/>
</dbReference>
<dbReference type="GO" id="GO:0046872">
    <property type="term" value="F:metal ion binding"/>
    <property type="evidence" value="ECO:0007669"/>
    <property type="project" value="UniProtKB-KW"/>
</dbReference>
<dbReference type="GO" id="GO:0006508">
    <property type="term" value="P:proteolysis"/>
    <property type="evidence" value="ECO:0007669"/>
    <property type="project" value="UniProtKB-KW"/>
</dbReference>
<keyword evidence="10" id="KW-0809">Transit peptide</keyword>
<comment type="similarity">
    <text evidence="3">In the C-terminal section; belongs to the peptidase M41 family.</text>
</comment>
<comment type="similarity">
    <text evidence="14">Belongs to the AAA ATPase family.</text>
</comment>
<dbReference type="PANTHER" id="PTHR23076:SF113">
    <property type="entry name" value="ATP-DEPENDENT ZINC METALLOPROTEASE FTSH 1, CHLOROPLASTIC-RELATED"/>
    <property type="match status" value="1"/>
</dbReference>
<dbReference type="GO" id="GO:0009535">
    <property type="term" value="C:chloroplast thylakoid membrane"/>
    <property type="evidence" value="ECO:0007669"/>
    <property type="project" value="TreeGrafter"/>
</dbReference>
<evidence type="ECO:0000256" key="2">
    <source>
        <dbReference type="ARBA" id="ARBA00004370"/>
    </source>
</evidence>
<keyword evidence="5" id="KW-0645">Protease</keyword>
<evidence type="ECO:0000256" key="11">
    <source>
        <dbReference type="ARBA" id="ARBA00022989"/>
    </source>
</evidence>
<dbReference type="AlphaFoldDB" id="A0A6A6NHW2"/>
<keyword evidence="7" id="KW-0479">Metal-binding</keyword>
<accession>A0A6A6NHW2</accession>
<keyword evidence="17" id="KW-1185">Reference proteome</keyword>
<feature type="domain" description="AAA+ ATPase" evidence="15">
    <location>
        <begin position="53"/>
        <end position="192"/>
    </location>
</feature>
<keyword evidence="13" id="KW-0472">Membrane</keyword>
<dbReference type="GO" id="GO:0005524">
    <property type="term" value="F:ATP binding"/>
    <property type="evidence" value="ECO:0007669"/>
    <property type="project" value="UniProtKB-KW"/>
</dbReference>
<gene>
    <name evidence="16" type="ORF">GH714_016683</name>
</gene>
<dbReference type="SMART" id="SM00382">
    <property type="entry name" value="AAA"/>
    <property type="match status" value="1"/>
</dbReference>
<keyword evidence="11" id="KW-1133">Transmembrane helix</keyword>
<evidence type="ECO:0000256" key="7">
    <source>
        <dbReference type="ARBA" id="ARBA00022723"/>
    </source>
</evidence>
<dbReference type="PANTHER" id="PTHR23076">
    <property type="entry name" value="METALLOPROTEASE M41 FTSH"/>
    <property type="match status" value="1"/>
</dbReference>
<comment type="subcellular location">
    <subcellularLocation>
        <location evidence="2">Membrane</location>
    </subcellularLocation>
</comment>
<dbReference type="InterPro" id="IPR003960">
    <property type="entry name" value="ATPase_AAA_CS"/>
</dbReference>
<comment type="similarity">
    <text evidence="4">In the N-terminal section; belongs to the AAA ATPase family.</text>
</comment>
<keyword evidence="12" id="KW-0482">Metalloprotease</keyword>
<dbReference type="Gene3D" id="1.20.58.760">
    <property type="entry name" value="Peptidase M41"/>
    <property type="match status" value="1"/>
</dbReference>
<comment type="cofactor">
    <cofactor evidence="1">
        <name>Zn(2+)</name>
        <dbReference type="ChEBI" id="CHEBI:29105"/>
    </cofactor>
</comment>